<dbReference type="EMBL" id="JAAMRR010001615">
    <property type="protein sequence ID" value="NGX99552.1"/>
    <property type="molecule type" value="Genomic_DNA"/>
</dbReference>
<name>A0A7C9VQZ1_9BRAD</name>
<reference evidence="6" key="1">
    <citation type="submission" date="2020-02" db="EMBL/GenBank/DDBJ databases">
        <title>Draft genome sequence of Candidatus Afipia apatlaquensis IBT-C3, a potential strain for decolorization of textile dyes.</title>
        <authorList>
            <person name="Sanchez-Reyes A."/>
            <person name="Breton-Deval L."/>
            <person name="Mangelson H."/>
            <person name="Sanchez-Flores A."/>
        </authorList>
    </citation>
    <scope>NUCLEOTIDE SEQUENCE [LARGE SCALE GENOMIC DNA]</scope>
    <source>
        <strain evidence="6">IBT-C3</strain>
    </source>
</reference>
<dbReference type="Proteomes" id="UP000480266">
    <property type="component" value="Unassembled WGS sequence"/>
</dbReference>
<dbReference type="InterPro" id="IPR011910">
    <property type="entry name" value="RfaF"/>
</dbReference>
<dbReference type="EC" id="2.4.99.24" evidence="4"/>
<dbReference type="GO" id="GO:0005829">
    <property type="term" value="C:cytosol"/>
    <property type="evidence" value="ECO:0007669"/>
    <property type="project" value="TreeGrafter"/>
</dbReference>
<protein>
    <recommendedName>
        <fullName evidence="4">lipopolysaccharide heptosyltransferase II</fullName>
        <ecNumber evidence="4">2.4.99.24</ecNumber>
    </recommendedName>
</protein>
<sequence>MNINSFLGDIGVTPDPTETSPVLVVPYMWIGDFVRGHTVVRVLKERWPNRPVDLLVTSLCAPLVDYMPGVRKGIVWDLPRGQLALKKQWALAQQFRAAGYGTALVMPRTWKSAIAPTLAGIPQRTGWVGEVRFGLINDWRWGERSMPRFIDKNAALALPANTPLPKQWPVPQLVVPPAEVATWRQANNLGQSAAVALAPGSVGASKRWTYYAEAARMFAEQGFEVWVVGGPGEKAIATDIVSFAGPRVRDLTGTDLRNGIMAMAAAKTVISNDSGLMHIAAAIGTPAIGIFGPTSPYHWAPLNGLAATIKRATDLPCQPCHKPVCTQNDHHCMRDITASEVVETAQRVIASAR</sequence>
<dbReference type="NCBIfam" id="TIGR02195">
    <property type="entry name" value="heptsyl_trn_II"/>
    <property type="match status" value="1"/>
</dbReference>
<dbReference type="CDD" id="cd03789">
    <property type="entry name" value="GT9_LPS_heptosyltransferase"/>
    <property type="match status" value="1"/>
</dbReference>
<dbReference type="GO" id="GO:0008713">
    <property type="term" value="F:ADP-heptose-lipopolysaccharide heptosyltransferase activity"/>
    <property type="evidence" value="ECO:0007669"/>
    <property type="project" value="UniProtKB-EC"/>
</dbReference>
<dbReference type="PANTHER" id="PTHR30160:SF7">
    <property type="entry name" value="ADP-HEPTOSE--LPS HEPTOSYLTRANSFERASE 2"/>
    <property type="match status" value="1"/>
</dbReference>
<dbReference type="GO" id="GO:0009244">
    <property type="term" value="P:lipopolysaccharide core region biosynthetic process"/>
    <property type="evidence" value="ECO:0007669"/>
    <property type="project" value="TreeGrafter"/>
</dbReference>
<dbReference type="SUPFAM" id="SSF53756">
    <property type="entry name" value="UDP-Glycosyltransferase/glycogen phosphorylase"/>
    <property type="match status" value="1"/>
</dbReference>
<dbReference type="Gene3D" id="3.40.50.2000">
    <property type="entry name" value="Glycogen Phosphorylase B"/>
    <property type="match status" value="2"/>
</dbReference>
<evidence type="ECO:0000256" key="4">
    <source>
        <dbReference type="ARBA" id="ARBA00044042"/>
    </source>
</evidence>
<evidence type="ECO:0000313" key="7">
    <source>
        <dbReference type="Proteomes" id="UP000480266"/>
    </source>
</evidence>
<gene>
    <name evidence="6" type="primary">waaF</name>
    <name evidence="6" type="ORF">G4V63_31500</name>
</gene>
<dbReference type="PANTHER" id="PTHR30160">
    <property type="entry name" value="TETRAACYLDISACCHARIDE 4'-KINASE-RELATED"/>
    <property type="match status" value="1"/>
</dbReference>
<keyword evidence="2" id="KW-0808">Transferase</keyword>
<evidence type="ECO:0000313" key="6">
    <source>
        <dbReference type="EMBL" id="NGX99552.1"/>
    </source>
</evidence>
<evidence type="ECO:0000256" key="3">
    <source>
        <dbReference type="ARBA" id="ARBA00043995"/>
    </source>
</evidence>
<keyword evidence="7" id="KW-1185">Reference proteome</keyword>
<comment type="catalytic activity">
    <reaction evidence="5">
        <text>an L-alpha-D-Hep-(1-&gt;5)-[alpha-Kdo-(2-&gt;4)]-alpha-Kdo-(2-&gt;6)-lipid A + ADP-L-glycero-beta-D-manno-heptose = an L-alpha-D-Hep-(1-&gt;3)-L-alpha-D-Hep-(1-&gt;5)-[alpha-Kdo-(2-&gt;4)]-alpha-Kdo-(2-&gt;6)-lipid A + ADP + H(+)</text>
        <dbReference type="Rhea" id="RHEA:74071"/>
        <dbReference type="ChEBI" id="CHEBI:15378"/>
        <dbReference type="ChEBI" id="CHEBI:61506"/>
        <dbReference type="ChEBI" id="CHEBI:193068"/>
        <dbReference type="ChEBI" id="CHEBI:193069"/>
        <dbReference type="ChEBI" id="CHEBI:456216"/>
        <dbReference type="EC" id="2.4.99.24"/>
    </reaction>
</comment>
<dbReference type="AlphaFoldDB" id="A0A7C9VQZ1"/>
<dbReference type="Pfam" id="PF01075">
    <property type="entry name" value="Glyco_transf_9"/>
    <property type="match status" value="1"/>
</dbReference>
<dbReference type="InterPro" id="IPR051199">
    <property type="entry name" value="LPS_LOS_Heptosyltrfase"/>
</dbReference>
<accession>A0A7C9VQZ1</accession>
<evidence type="ECO:0000256" key="5">
    <source>
        <dbReference type="ARBA" id="ARBA00047503"/>
    </source>
</evidence>
<evidence type="ECO:0000256" key="2">
    <source>
        <dbReference type="ARBA" id="ARBA00022679"/>
    </source>
</evidence>
<proteinExistence type="inferred from homology"/>
<evidence type="ECO:0000256" key="1">
    <source>
        <dbReference type="ARBA" id="ARBA00022676"/>
    </source>
</evidence>
<dbReference type="InterPro" id="IPR002201">
    <property type="entry name" value="Glyco_trans_9"/>
</dbReference>
<keyword evidence="1" id="KW-0328">Glycosyltransferase</keyword>
<comment type="caution">
    <text evidence="6">The sequence shown here is derived from an EMBL/GenBank/DDBJ whole genome shotgun (WGS) entry which is preliminary data.</text>
</comment>
<organism evidence="6 7">
    <name type="scientific">Candidatus Afipia apatlaquensis</name>
    <dbReference type="NCBI Taxonomy" id="2712852"/>
    <lineage>
        <taxon>Bacteria</taxon>
        <taxon>Pseudomonadati</taxon>
        <taxon>Pseudomonadota</taxon>
        <taxon>Alphaproteobacteria</taxon>
        <taxon>Hyphomicrobiales</taxon>
        <taxon>Nitrobacteraceae</taxon>
        <taxon>Afipia</taxon>
    </lineage>
</organism>
<comment type="similarity">
    <text evidence="3">Belongs to the glycosyltransferase 9 family.</text>
</comment>